<dbReference type="Gene3D" id="3.40.50.880">
    <property type="match status" value="1"/>
</dbReference>
<evidence type="ECO:0000313" key="3">
    <source>
        <dbReference type="Proteomes" id="UP000537260"/>
    </source>
</evidence>
<name>A0A7Z0EG88_9MICO</name>
<sequence length="285" mass="30190">MTTLAVDPRDLAPEEGYEPATDAPTIGVVVSLTFPQMGEEAHELMTRFTRTAFAELRAAGAHPILIDSAAAQKPDPVEAALAPDGLVFLGGGDVDGALYGQPSLATNTFGVDRRADDFCLAMLTAAIEADRTVFAICRGSQLLNVALGGTLVPDLQPSDLHRGGPGQPMFVNEEVVLHAGSHLSDIFTGSDLLTVRSGHHQAVDRVGDRLRVTATAHDGIVEATEVVDRSWIVGVQWHPEDDHGSAADRVALFGAFVEQCRMRRSVARERVGSAGAVGRPAELRG</sequence>
<dbReference type="SUPFAM" id="SSF52317">
    <property type="entry name" value="Class I glutamine amidotransferase-like"/>
    <property type="match status" value="1"/>
</dbReference>
<dbReference type="RefSeq" id="WP_179579757.1">
    <property type="nucleotide sequence ID" value="NZ_JACCFM010000001.1"/>
</dbReference>
<dbReference type="GO" id="GO:0033969">
    <property type="term" value="F:gamma-glutamyl-gamma-aminobutyrate hydrolase activity"/>
    <property type="evidence" value="ECO:0007669"/>
    <property type="project" value="TreeGrafter"/>
</dbReference>
<protein>
    <submittedName>
        <fullName evidence="2">Putative glutamine amidotransferase</fullName>
    </submittedName>
</protein>
<dbReference type="PROSITE" id="PS51273">
    <property type="entry name" value="GATASE_TYPE_1"/>
    <property type="match status" value="1"/>
</dbReference>
<dbReference type="GO" id="GO:0016740">
    <property type="term" value="F:transferase activity"/>
    <property type="evidence" value="ECO:0007669"/>
    <property type="project" value="UniProtKB-KW"/>
</dbReference>
<organism evidence="2 3">
    <name type="scientific">Glaciibacter psychrotolerans</name>
    <dbReference type="NCBI Taxonomy" id="670054"/>
    <lineage>
        <taxon>Bacteria</taxon>
        <taxon>Bacillati</taxon>
        <taxon>Actinomycetota</taxon>
        <taxon>Actinomycetes</taxon>
        <taxon>Micrococcales</taxon>
        <taxon>Microbacteriaceae</taxon>
        <taxon>Glaciibacter</taxon>
    </lineage>
</organism>
<keyword evidence="2" id="KW-0315">Glutamine amidotransferase</keyword>
<dbReference type="GO" id="GO:0005829">
    <property type="term" value="C:cytosol"/>
    <property type="evidence" value="ECO:0007669"/>
    <property type="project" value="TreeGrafter"/>
</dbReference>
<comment type="caution">
    <text evidence="2">The sequence shown here is derived from an EMBL/GenBank/DDBJ whole genome shotgun (WGS) entry which is preliminary data.</text>
</comment>
<dbReference type="CDD" id="cd01745">
    <property type="entry name" value="GATase1_2"/>
    <property type="match status" value="1"/>
</dbReference>
<dbReference type="EMBL" id="JACCFM010000001">
    <property type="protein sequence ID" value="NYJ21108.1"/>
    <property type="molecule type" value="Genomic_DNA"/>
</dbReference>
<dbReference type="InterPro" id="IPR029062">
    <property type="entry name" value="Class_I_gatase-like"/>
</dbReference>
<dbReference type="PANTHER" id="PTHR43235:SF1">
    <property type="entry name" value="GLUTAMINE AMIDOTRANSFERASE PB2B2.05-RELATED"/>
    <property type="match status" value="1"/>
</dbReference>
<reference evidence="2 3" key="1">
    <citation type="submission" date="2020-07" db="EMBL/GenBank/DDBJ databases">
        <title>Sequencing the genomes of 1000 actinobacteria strains.</title>
        <authorList>
            <person name="Klenk H.-P."/>
        </authorList>
    </citation>
    <scope>NUCLEOTIDE SEQUENCE [LARGE SCALE GENOMIC DNA]</scope>
    <source>
        <strain evidence="2 3">LI1</strain>
    </source>
</reference>
<keyword evidence="2" id="KW-0808">Transferase</keyword>
<evidence type="ECO:0000313" key="2">
    <source>
        <dbReference type="EMBL" id="NYJ21108.1"/>
    </source>
</evidence>
<dbReference type="InterPro" id="IPR011697">
    <property type="entry name" value="Peptidase_C26"/>
</dbReference>
<feature type="region of interest" description="Disordered" evidence="1">
    <location>
        <begin position="1"/>
        <end position="20"/>
    </location>
</feature>
<gene>
    <name evidence="2" type="ORF">HNR05_002899</name>
</gene>
<dbReference type="Proteomes" id="UP000537260">
    <property type="component" value="Unassembled WGS sequence"/>
</dbReference>
<evidence type="ECO:0000256" key="1">
    <source>
        <dbReference type="SAM" id="MobiDB-lite"/>
    </source>
</evidence>
<dbReference type="InterPro" id="IPR044668">
    <property type="entry name" value="PuuD-like"/>
</dbReference>
<dbReference type="Pfam" id="PF07722">
    <property type="entry name" value="Peptidase_C26"/>
    <property type="match status" value="1"/>
</dbReference>
<keyword evidence="3" id="KW-1185">Reference proteome</keyword>
<dbReference type="GO" id="GO:0006598">
    <property type="term" value="P:polyamine catabolic process"/>
    <property type="evidence" value="ECO:0007669"/>
    <property type="project" value="TreeGrafter"/>
</dbReference>
<dbReference type="PANTHER" id="PTHR43235">
    <property type="entry name" value="GLUTAMINE AMIDOTRANSFERASE PB2B2.05-RELATED"/>
    <property type="match status" value="1"/>
</dbReference>
<accession>A0A7Z0EG88</accession>
<dbReference type="AlphaFoldDB" id="A0A7Z0EG88"/>
<proteinExistence type="predicted"/>